<feature type="chain" id="PRO_5025522677" evidence="1">
    <location>
        <begin position="16"/>
        <end position="81"/>
    </location>
</feature>
<sequence length="81" mass="9173">MIMIVLNIWIPGIRSAHNVAVLWRTTSCPSVARNPIIRTLSIVHNTKQVGNFSHKSIHPVVRVRFVFERASFIDRASSANH</sequence>
<evidence type="ECO:0000313" key="2">
    <source>
        <dbReference type="EMBL" id="MXU84478.1"/>
    </source>
</evidence>
<dbReference type="EMBL" id="GIFC01002395">
    <property type="protein sequence ID" value="MXU84478.1"/>
    <property type="molecule type" value="Transcribed_RNA"/>
</dbReference>
<feature type="signal peptide" evidence="1">
    <location>
        <begin position="1"/>
        <end position="15"/>
    </location>
</feature>
<organism evidence="2">
    <name type="scientific">Ixodes ricinus</name>
    <name type="common">Common tick</name>
    <name type="synonym">Acarus ricinus</name>
    <dbReference type="NCBI Taxonomy" id="34613"/>
    <lineage>
        <taxon>Eukaryota</taxon>
        <taxon>Metazoa</taxon>
        <taxon>Ecdysozoa</taxon>
        <taxon>Arthropoda</taxon>
        <taxon>Chelicerata</taxon>
        <taxon>Arachnida</taxon>
        <taxon>Acari</taxon>
        <taxon>Parasitiformes</taxon>
        <taxon>Ixodida</taxon>
        <taxon>Ixodoidea</taxon>
        <taxon>Ixodidae</taxon>
        <taxon>Ixodinae</taxon>
        <taxon>Ixodes</taxon>
    </lineage>
</organism>
<reference evidence="2" key="1">
    <citation type="submission" date="2019-12" db="EMBL/GenBank/DDBJ databases">
        <title>An insight into the sialome of adult female Ixodes ricinus ticks feeding for 6 days.</title>
        <authorList>
            <person name="Perner J."/>
            <person name="Ribeiro J.M.C."/>
        </authorList>
    </citation>
    <scope>NUCLEOTIDE SEQUENCE</scope>
    <source>
        <strain evidence="2">Semi-engorged</strain>
        <tissue evidence="2">Salivary glands</tissue>
    </source>
</reference>
<protein>
    <submittedName>
        <fullName evidence="2">Putative secreted protein</fullName>
    </submittedName>
</protein>
<proteinExistence type="predicted"/>
<name>A0A6B0TYS2_IXORI</name>
<dbReference type="AlphaFoldDB" id="A0A6B0TYS2"/>
<accession>A0A6B0TYS2</accession>
<evidence type="ECO:0000256" key="1">
    <source>
        <dbReference type="SAM" id="SignalP"/>
    </source>
</evidence>
<keyword evidence="1" id="KW-0732">Signal</keyword>